<dbReference type="STRING" id="1121449.SAMN02745704_01216"/>
<keyword evidence="3 6" id="KW-0067">ATP-binding</keyword>
<dbReference type="Pfam" id="PF06723">
    <property type="entry name" value="MreB_Mbl"/>
    <property type="match status" value="1"/>
</dbReference>
<dbReference type="PANTHER" id="PTHR42749:SF1">
    <property type="entry name" value="CELL SHAPE-DETERMINING PROTEIN MREB"/>
    <property type="match status" value="1"/>
</dbReference>
<dbReference type="CDD" id="cd10225">
    <property type="entry name" value="ASKHA_NBD_MreB-like"/>
    <property type="match status" value="1"/>
</dbReference>
<accession>A0A1T4WPV1</accession>
<comment type="similarity">
    <text evidence="5 6">Belongs to the FtsA/MreB family.</text>
</comment>
<evidence type="ECO:0000256" key="1">
    <source>
        <dbReference type="ARBA" id="ARBA00022490"/>
    </source>
</evidence>
<keyword evidence="4 6" id="KW-0133">Cell shape</keyword>
<dbReference type="HAMAP" id="MF_02207">
    <property type="entry name" value="MreB"/>
    <property type="match status" value="1"/>
</dbReference>
<proteinExistence type="inferred from homology"/>
<dbReference type="NCBIfam" id="NF010539">
    <property type="entry name" value="PRK13927.1"/>
    <property type="match status" value="1"/>
</dbReference>
<dbReference type="InterPro" id="IPR004753">
    <property type="entry name" value="MreB"/>
</dbReference>
<dbReference type="PRINTS" id="PR01652">
    <property type="entry name" value="SHAPEPROTEIN"/>
</dbReference>
<protein>
    <recommendedName>
        <fullName evidence="6">Cell shape-determining protein MreB</fullName>
    </recommendedName>
</protein>
<evidence type="ECO:0000313" key="7">
    <source>
        <dbReference type="EMBL" id="SKA78888.1"/>
    </source>
</evidence>
<evidence type="ECO:0000256" key="6">
    <source>
        <dbReference type="HAMAP-Rule" id="MF_02207"/>
    </source>
</evidence>
<dbReference type="NCBIfam" id="TIGR00904">
    <property type="entry name" value="mreB"/>
    <property type="match status" value="1"/>
</dbReference>
<dbReference type="Gene3D" id="3.30.420.40">
    <property type="match status" value="3"/>
</dbReference>
<evidence type="ECO:0000256" key="3">
    <source>
        <dbReference type="ARBA" id="ARBA00022840"/>
    </source>
</evidence>
<comment type="subunit">
    <text evidence="6">Forms polymers.</text>
</comment>
<evidence type="ECO:0000256" key="4">
    <source>
        <dbReference type="ARBA" id="ARBA00022960"/>
    </source>
</evidence>
<evidence type="ECO:0000256" key="2">
    <source>
        <dbReference type="ARBA" id="ARBA00022741"/>
    </source>
</evidence>
<name>A0A1T4WPV1_9BACT</name>
<gene>
    <name evidence="6" type="primary">mreB</name>
    <name evidence="7" type="ORF">SAMN02745704_01216</name>
</gene>
<dbReference type="InterPro" id="IPR043129">
    <property type="entry name" value="ATPase_NBD"/>
</dbReference>
<dbReference type="Proteomes" id="UP000190027">
    <property type="component" value="Unassembled WGS sequence"/>
</dbReference>
<keyword evidence="1 6" id="KW-0963">Cytoplasm</keyword>
<comment type="function">
    <text evidence="6">Forms membrane-associated dynamic filaments that are essential for cell shape determination. Acts by regulating cell wall synthesis and cell elongation, and thus cell shape. A feedback loop between cell geometry and MreB localization may maintain elongated cell shape by targeting cell wall growth to regions of negative cell wall curvature.</text>
</comment>
<comment type="subcellular location">
    <subcellularLocation>
        <location evidence="6">Cytoplasm</location>
    </subcellularLocation>
    <text evidence="6">Membrane-associated.</text>
</comment>
<dbReference type="RefSeq" id="WP_234990637.1">
    <property type="nucleotide sequence ID" value="NZ_FUYC01000003.1"/>
</dbReference>
<dbReference type="GO" id="GO:0005737">
    <property type="term" value="C:cytoplasm"/>
    <property type="evidence" value="ECO:0007669"/>
    <property type="project" value="UniProtKB-SubCell"/>
</dbReference>
<dbReference type="GO" id="GO:0005524">
    <property type="term" value="F:ATP binding"/>
    <property type="evidence" value="ECO:0007669"/>
    <property type="project" value="UniProtKB-KW"/>
</dbReference>
<reference evidence="7 8" key="1">
    <citation type="submission" date="2017-02" db="EMBL/GenBank/DDBJ databases">
        <authorList>
            <person name="Peterson S.W."/>
        </authorList>
    </citation>
    <scope>NUCLEOTIDE SEQUENCE [LARGE SCALE GENOMIC DNA]</scope>
    <source>
        <strain evidence="7 8">DSM 16080</strain>
    </source>
</reference>
<dbReference type="GO" id="GO:0000902">
    <property type="term" value="P:cell morphogenesis"/>
    <property type="evidence" value="ECO:0007669"/>
    <property type="project" value="InterPro"/>
</dbReference>
<feature type="binding site" evidence="6">
    <location>
        <begin position="20"/>
        <end position="22"/>
    </location>
    <ligand>
        <name>ATP</name>
        <dbReference type="ChEBI" id="CHEBI:30616"/>
    </ligand>
</feature>
<comment type="caution">
    <text evidence="6">Lacks conserved residue(s) required for the propagation of feature annotation.</text>
</comment>
<organism evidence="7 8">
    <name type="scientific">Paucidesulfovibrio gracilis DSM 16080</name>
    <dbReference type="NCBI Taxonomy" id="1121449"/>
    <lineage>
        <taxon>Bacteria</taxon>
        <taxon>Pseudomonadati</taxon>
        <taxon>Thermodesulfobacteriota</taxon>
        <taxon>Desulfovibrionia</taxon>
        <taxon>Desulfovibrionales</taxon>
        <taxon>Desulfovibrionaceae</taxon>
        <taxon>Paucidesulfovibrio</taxon>
    </lineage>
</organism>
<evidence type="ECO:0000313" key="8">
    <source>
        <dbReference type="Proteomes" id="UP000190027"/>
    </source>
</evidence>
<dbReference type="PANTHER" id="PTHR42749">
    <property type="entry name" value="CELL SHAPE-DETERMINING PROTEIN MREB"/>
    <property type="match status" value="1"/>
</dbReference>
<dbReference type="SUPFAM" id="SSF53067">
    <property type="entry name" value="Actin-like ATPase domain"/>
    <property type="match status" value="2"/>
</dbReference>
<dbReference type="AlphaFoldDB" id="A0A1T4WPV1"/>
<dbReference type="GO" id="GO:0008360">
    <property type="term" value="P:regulation of cell shape"/>
    <property type="evidence" value="ECO:0007669"/>
    <property type="project" value="UniProtKB-UniRule"/>
</dbReference>
<evidence type="ECO:0000256" key="5">
    <source>
        <dbReference type="ARBA" id="ARBA00023458"/>
    </source>
</evidence>
<keyword evidence="8" id="KW-1185">Reference proteome</keyword>
<dbReference type="EMBL" id="FUYC01000003">
    <property type="protein sequence ID" value="SKA78888.1"/>
    <property type="molecule type" value="Genomic_DNA"/>
</dbReference>
<keyword evidence="2 6" id="KW-0547">Nucleotide-binding</keyword>
<feature type="binding site" evidence="6">
    <location>
        <begin position="164"/>
        <end position="166"/>
    </location>
    <ligand>
        <name>ATP</name>
        <dbReference type="ChEBI" id="CHEBI:30616"/>
    </ligand>
</feature>
<dbReference type="InterPro" id="IPR056546">
    <property type="entry name" value="MreB_MamK-like"/>
</dbReference>
<sequence>MIRKLSALFGGQSLAMDLGTANILLAVPGKGIVANEPSVIAIDSYTDKVISVGSEAKAFIGRAPERIQVLRPIRNGVIAHYDAARQMIAHFVRETSRKLNMRKPRLVICVPMGVTPVEKRAVIEAGMEGGARQVDLIIEPLAAAIGAGLPIQEPLGSMVLDIGGGTSEVAVISLSAIAFAESVRVAGDAMNVAIQRYFQDKRQLLIGEIMADTAKIEVGAAVPQEETRTMLVYGKNLVDGAPSSVTAEDADIREAIREPLSAIVEAVKNALERTSPSLSADIFDNGLLLAGGGSMLAGLEDLISNQCGISVIRDNDPLTTVVRGTAKVLEADGALDHVLLDR</sequence>